<dbReference type="InterPro" id="IPR009057">
    <property type="entry name" value="Homeodomain-like_sf"/>
</dbReference>
<dbReference type="AlphaFoldDB" id="A0A2S0MDX1"/>
<dbReference type="SMART" id="SM00342">
    <property type="entry name" value="HTH_ARAC"/>
    <property type="match status" value="1"/>
</dbReference>
<sequence>MAPPRDAQREKTSIRPMQLNDLPANAALVDRFVRLLDEPADPRMVCIQARCDHGVKSVDIDRPMLGLILRGSKWLRCGALTDNFVPGDLVALAPGVRFDAINRPDTAEGRYLTLSVPLCDEVLAAARLMWPQPVLPSGLGFTRVPAGALLHELTALADAVEADNELRARLAVLNLLVQLAQNGATDLLLPPTPGLSAQVRQLVAQAPTRAWQSADFEQALGTSGATLRRRLAAEGTTLRDLVTHARLACALDLLYTTQWPIKTVADRVGYKSAESFARRFRERYGMDASAIGNAAPERV</sequence>
<keyword evidence="6" id="KW-1185">Reference proteome</keyword>
<dbReference type="SUPFAM" id="SSF46689">
    <property type="entry name" value="Homeodomain-like"/>
    <property type="match status" value="1"/>
</dbReference>
<protein>
    <submittedName>
        <fullName evidence="5">AraC family transcriptional regulator</fullName>
    </submittedName>
</protein>
<dbReference type="Proteomes" id="UP000239709">
    <property type="component" value="Chromosome"/>
</dbReference>
<dbReference type="GO" id="GO:0005829">
    <property type="term" value="C:cytosol"/>
    <property type="evidence" value="ECO:0007669"/>
    <property type="project" value="TreeGrafter"/>
</dbReference>
<dbReference type="KEGG" id="otk:C6570_06620"/>
<keyword evidence="1" id="KW-0805">Transcription regulation</keyword>
<dbReference type="Pfam" id="PF12833">
    <property type="entry name" value="HTH_18"/>
    <property type="match status" value="1"/>
</dbReference>
<evidence type="ECO:0000256" key="3">
    <source>
        <dbReference type="ARBA" id="ARBA00023163"/>
    </source>
</evidence>
<name>A0A2S0MDX1_9BURK</name>
<dbReference type="InterPro" id="IPR018060">
    <property type="entry name" value="HTH_AraC"/>
</dbReference>
<dbReference type="EMBL" id="CP027666">
    <property type="protein sequence ID" value="AVO33961.1"/>
    <property type="molecule type" value="Genomic_DNA"/>
</dbReference>
<evidence type="ECO:0000259" key="4">
    <source>
        <dbReference type="PROSITE" id="PS01124"/>
    </source>
</evidence>
<keyword evidence="3" id="KW-0804">Transcription</keyword>
<feature type="domain" description="HTH araC/xylS-type" evidence="4">
    <location>
        <begin position="197"/>
        <end position="294"/>
    </location>
</feature>
<proteinExistence type="predicted"/>
<dbReference type="PANTHER" id="PTHR47894">
    <property type="entry name" value="HTH-TYPE TRANSCRIPTIONAL REGULATOR GADX"/>
    <property type="match status" value="1"/>
</dbReference>
<dbReference type="Gene3D" id="1.10.10.60">
    <property type="entry name" value="Homeodomain-like"/>
    <property type="match status" value="1"/>
</dbReference>
<keyword evidence="2" id="KW-0238">DNA-binding</keyword>
<dbReference type="GO" id="GO:0000976">
    <property type="term" value="F:transcription cis-regulatory region binding"/>
    <property type="evidence" value="ECO:0007669"/>
    <property type="project" value="TreeGrafter"/>
</dbReference>
<gene>
    <name evidence="5" type="ORF">C6570_06620</name>
</gene>
<dbReference type="PANTHER" id="PTHR47894:SF4">
    <property type="entry name" value="HTH-TYPE TRANSCRIPTIONAL REGULATOR GADX"/>
    <property type="match status" value="1"/>
</dbReference>
<evidence type="ECO:0000313" key="6">
    <source>
        <dbReference type="Proteomes" id="UP000239709"/>
    </source>
</evidence>
<accession>A0A2S0MDX1</accession>
<dbReference type="PROSITE" id="PS01124">
    <property type="entry name" value="HTH_ARAC_FAMILY_2"/>
    <property type="match status" value="1"/>
</dbReference>
<evidence type="ECO:0000256" key="1">
    <source>
        <dbReference type="ARBA" id="ARBA00023015"/>
    </source>
</evidence>
<evidence type="ECO:0000256" key="2">
    <source>
        <dbReference type="ARBA" id="ARBA00023125"/>
    </source>
</evidence>
<dbReference type="GO" id="GO:0003700">
    <property type="term" value="F:DNA-binding transcription factor activity"/>
    <property type="evidence" value="ECO:0007669"/>
    <property type="project" value="InterPro"/>
</dbReference>
<evidence type="ECO:0000313" key="5">
    <source>
        <dbReference type="EMBL" id="AVO33961.1"/>
    </source>
</evidence>
<reference evidence="5 6" key="1">
    <citation type="submission" date="2018-03" db="EMBL/GenBank/DDBJ databases">
        <title>Genome sequencing of Ottowia sp.</title>
        <authorList>
            <person name="Kim S.-J."/>
            <person name="Heo J."/>
            <person name="Kwon S.-W."/>
        </authorList>
    </citation>
    <scope>NUCLEOTIDE SEQUENCE [LARGE SCALE GENOMIC DNA]</scope>
    <source>
        <strain evidence="5 6">KADR8-3</strain>
    </source>
</reference>
<organism evidence="5 6">
    <name type="scientific">Ottowia oryzae</name>
    <dbReference type="NCBI Taxonomy" id="2109914"/>
    <lineage>
        <taxon>Bacteria</taxon>
        <taxon>Pseudomonadati</taxon>
        <taxon>Pseudomonadota</taxon>
        <taxon>Betaproteobacteria</taxon>
        <taxon>Burkholderiales</taxon>
        <taxon>Comamonadaceae</taxon>
        <taxon>Ottowia</taxon>
    </lineage>
</organism>